<accession>A0A3S1BT42</accession>
<dbReference type="InterPro" id="IPR051033">
    <property type="entry name" value="SH3BGR"/>
</dbReference>
<dbReference type="EMBL" id="RQTK01000022">
    <property type="protein sequence ID" value="RUS90928.1"/>
    <property type="molecule type" value="Genomic_DNA"/>
</dbReference>
<dbReference type="GO" id="GO:0005737">
    <property type="term" value="C:cytoplasm"/>
    <property type="evidence" value="ECO:0007669"/>
    <property type="project" value="TreeGrafter"/>
</dbReference>
<dbReference type="Pfam" id="PF04908">
    <property type="entry name" value="SH3BGR"/>
    <property type="match status" value="1"/>
</dbReference>
<comment type="caution">
    <text evidence="2">The sequence shown here is derived from an EMBL/GenBank/DDBJ whole genome shotgun (WGS) entry which is preliminary data.</text>
</comment>
<dbReference type="InterPro" id="IPR036249">
    <property type="entry name" value="Thioredoxin-like_sf"/>
</dbReference>
<evidence type="ECO:0000313" key="2">
    <source>
        <dbReference type="EMBL" id="RUS90928.1"/>
    </source>
</evidence>
<dbReference type="InterPro" id="IPR006993">
    <property type="entry name" value="Glut_rich_SH3-bd"/>
</dbReference>
<dbReference type="Proteomes" id="UP000271974">
    <property type="component" value="Unassembled WGS sequence"/>
</dbReference>
<dbReference type="PANTHER" id="PTHR12232">
    <property type="entry name" value="SH3 DOMAIN-BINDING GLUTAMIC ACID-RICH-LIKE PROTEIN"/>
    <property type="match status" value="1"/>
</dbReference>
<evidence type="ECO:0000313" key="3">
    <source>
        <dbReference type="Proteomes" id="UP000271974"/>
    </source>
</evidence>
<comment type="similarity">
    <text evidence="1">Belongs to the SH3BGR family.</text>
</comment>
<evidence type="ECO:0008006" key="4">
    <source>
        <dbReference type="Google" id="ProtNLM"/>
    </source>
</evidence>
<name>A0A3S1BT42_ELYCH</name>
<sequence>MSGKVTVFISAISSDMERKKNQRTIEDVLSGQKIEFELVDVSASRDELQRMRDIVGKPDALAPQIANGEDYCGDFAAFDEAVEDKRLKEFLKVDV</sequence>
<dbReference type="AlphaFoldDB" id="A0A3S1BT42"/>
<organism evidence="2 3">
    <name type="scientific">Elysia chlorotica</name>
    <name type="common">Eastern emerald elysia</name>
    <name type="synonym">Sea slug</name>
    <dbReference type="NCBI Taxonomy" id="188477"/>
    <lineage>
        <taxon>Eukaryota</taxon>
        <taxon>Metazoa</taxon>
        <taxon>Spiralia</taxon>
        <taxon>Lophotrochozoa</taxon>
        <taxon>Mollusca</taxon>
        <taxon>Gastropoda</taxon>
        <taxon>Heterobranchia</taxon>
        <taxon>Euthyneura</taxon>
        <taxon>Panpulmonata</taxon>
        <taxon>Sacoglossa</taxon>
        <taxon>Placobranchoidea</taxon>
        <taxon>Plakobranchidae</taxon>
        <taxon>Elysia</taxon>
    </lineage>
</organism>
<keyword evidence="3" id="KW-1185">Reference proteome</keyword>
<dbReference type="SUPFAM" id="SSF52833">
    <property type="entry name" value="Thioredoxin-like"/>
    <property type="match status" value="1"/>
</dbReference>
<evidence type="ECO:0000256" key="1">
    <source>
        <dbReference type="ARBA" id="ARBA00007764"/>
    </source>
</evidence>
<proteinExistence type="inferred from homology"/>
<dbReference type="Gene3D" id="3.40.30.10">
    <property type="entry name" value="Glutaredoxin"/>
    <property type="match status" value="1"/>
</dbReference>
<dbReference type="PANTHER" id="PTHR12232:SF15">
    <property type="entry name" value="SH3 DOMAIN-BINDING GLUTAMIC ACID-RICH PROTEIN HOMOLOG"/>
    <property type="match status" value="1"/>
</dbReference>
<dbReference type="OrthoDB" id="9932926at2759"/>
<protein>
    <recommendedName>
        <fullName evidence="4">SH3 domain-binding glutamic acid-rich-like protein</fullName>
    </recommendedName>
</protein>
<reference evidence="2 3" key="1">
    <citation type="submission" date="2019-01" db="EMBL/GenBank/DDBJ databases">
        <title>A draft genome assembly of the solar-powered sea slug Elysia chlorotica.</title>
        <authorList>
            <person name="Cai H."/>
            <person name="Li Q."/>
            <person name="Fang X."/>
            <person name="Li J."/>
            <person name="Curtis N.E."/>
            <person name="Altenburger A."/>
            <person name="Shibata T."/>
            <person name="Feng M."/>
            <person name="Maeda T."/>
            <person name="Schwartz J.A."/>
            <person name="Shigenobu S."/>
            <person name="Lundholm N."/>
            <person name="Nishiyama T."/>
            <person name="Yang H."/>
            <person name="Hasebe M."/>
            <person name="Li S."/>
            <person name="Pierce S.K."/>
            <person name="Wang J."/>
        </authorList>
    </citation>
    <scope>NUCLEOTIDE SEQUENCE [LARGE SCALE GENOMIC DNA]</scope>
    <source>
        <strain evidence="2">EC2010</strain>
        <tissue evidence="2">Whole organism of an adult</tissue>
    </source>
</reference>
<gene>
    <name evidence="2" type="ORF">EGW08_001325</name>
</gene>